<proteinExistence type="predicted"/>
<dbReference type="EMBL" id="JH823235">
    <property type="protein sequence ID" value="EKC37126.1"/>
    <property type="molecule type" value="Genomic_DNA"/>
</dbReference>
<gene>
    <name evidence="1" type="ORF">CGI_10028354</name>
</gene>
<sequence>MEMRSFATFLRHPLSEAISKFRKWNYAKWKHASAFHGEQWRSFWRSKCSNISNDSGSYTESK</sequence>
<reference evidence="1" key="1">
    <citation type="journal article" date="2012" name="Nature">
        <title>The oyster genome reveals stress adaptation and complexity of shell formation.</title>
        <authorList>
            <person name="Zhang G."/>
            <person name="Fang X."/>
            <person name="Guo X."/>
            <person name="Li L."/>
            <person name="Luo R."/>
            <person name="Xu F."/>
            <person name="Yang P."/>
            <person name="Zhang L."/>
            <person name="Wang X."/>
            <person name="Qi H."/>
            <person name="Xiong Z."/>
            <person name="Que H."/>
            <person name="Xie Y."/>
            <person name="Holland P.W."/>
            <person name="Paps J."/>
            <person name="Zhu Y."/>
            <person name="Wu F."/>
            <person name="Chen Y."/>
            <person name="Wang J."/>
            <person name="Peng C."/>
            <person name="Meng J."/>
            <person name="Yang L."/>
            <person name="Liu J."/>
            <person name="Wen B."/>
            <person name="Zhang N."/>
            <person name="Huang Z."/>
            <person name="Zhu Q."/>
            <person name="Feng Y."/>
            <person name="Mount A."/>
            <person name="Hedgecock D."/>
            <person name="Xu Z."/>
            <person name="Liu Y."/>
            <person name="Domazet-Loso T."/>
            <person name="Du Y."/>
            <person name="Sun X."/>
            <person name="Zhang S."/>
            <person name="Liu B."/>
            <person name="Cheng P."/>
            <person name="Jiang X."/>
            <person name="Li J."/>
            <person name="Fan D."/>
            <person name="Wang W."/>
            <person name="Fu W."/>
            <person name="Wang T."/>
            <person name="Wang B."/>
            <person name="Zhang J."/>
            <person name="Peng Z."/>
            <person name="Li Y."/>
            <person name="Li N."/>
            <person name="Wang J."/>
            <person name="Chen M."/>
            <person name="He Y."/>
            <person name="Tan F."/>
            <person name="Song X."/>
            <person name="Zheng Q."/>
            <person name="Huang R."/>
            <person name="Yang H."/>
            <person name="Du X."/>
            <person name="Chen L."/>
            <person name="Yang M."/>
            <person name="Gaffney P.M."/>
            <person name="Wang S."/>
            <person name="Luo L."/>
            <person name="She Z."/>
            <person name="Ming Y."/>
            <person name="Huang W."/>
            <person name="Zhang S."/>
            <person name="Huang B."/>
            <person name="Zhang Y."/>
            <person name="Qu T."/>
            <person name="Ni P."/>
            <person name="Miao G."/>
            <person name="Wang J."/>
            <person name="Wang Q."/>
            <person name="Steinberg C.E."/>
            <person name="Wang H."/>
            <person name="Li N."/>
            <person name="Qian L."/>
            <person name="Zhang G."/>
            <person name="Li Y."/>
            <person name="Yang H."/>
            <person name="Liu X."/>
            <person name="Wang J."/>
            <person name="Yin Y."/>
            <person name="Wang J."/>
        </authorList>
    </citation>
    <scope>NUCLEOTIDE SEQUENCE [LARGE SCALE GENOMIC DNA]</scope>
    <source>
        <strain evidence="1">05x7-T-G4-1.051#20</strain>
    </source>
</reference>
<dbReference type="InParanoid" id="K1RRR1"/>
<evidence type="ECO:0000313" key="1">
    <source>
        <dbReference type="EMBL" id="EKC37126.1"/>
    </source>
</evidence>
<protein>
    <submittedName>
        <fullName evidence="1">Uncharacterized protein</fullName>
    </submittedName>
</protein>
<accession>K1RRR1</accession>
<dbReference type="AlphaFoldDB" id="K1RRR1"/>
<organism evidence="1">
    <name type="scientific">Magallana gigas</name>
    <name type="common">Pacific oyster</name>
    <name type="synonym">Crassostrea gigas</name>
    <dbReference type="NCBI Taxonomy" id="29159"/>
    <lineage>
        <taxon>Eukaryota</taxon>
        <taxon>Metazoa</taxon>
        <taxon>Spiralia</taxon>
        <taxon>Lophotrochozoa</taxon>
        <taxon>Mollusca</taxon>
        <taxon>Bivalvia</taxon>
        <taxon>Autobranchia</taxon>
        <taxon>Pteriomorphia</taxon>
        <taxon>Ostreida</taxon>
        <taxon>Ostreoidea</taxon>
        <taxon>Ostreidae</taxon>
        <taxon>Magallana</taxon>
    </lineage>
</organism>
<dbReference type="HOGENOM" id="CLU_2906251_0_0_1"/>
<name>K1RRR1_MAGGI</name>